<evidence type="ECO:0000256" key="2">
    <source>
        <dbReference type="ARBA" id="ARBA00023015"/>
    </source>
</evidence>
<reference evidence="10 11" key="1">
    <citation type="submission" date="2018-09" db="EMBL/GenBank/DDBJ databases">
        <title>Murine metabolic-syndrome-specific gut microbial biobank.</title>
        <authorList>
            <person name="Liu C."/>
        </authorList>
    </citation>
    <scope>NUCLEOTIDE SEQUENCE [LARGE SCALE GENOMIC DNA]</scope>
    <source>
        <strain evidence="10 11">0.1xD8-82</strain>
    </source>
</reference>
<sequence length="220" mass="25065">MKLFIIEDEMPIRKELTQFFKKYGFQCESSDDFQDIVQLALKSGADLILLDINLPYQDGFQVCREIRQSSHVPIVVLTSRNTDFDELMSLNIGADDFVSKPYNAQVLLARIQKLLSRNGRAQEGVVLTHKGLTLNLLKAEISHNGQNKKLTKNEMGILRLLMVNKGNIIPRDAIIDDLWQSEEFIDENTLNVNIVRLRKALAEIGLTDYLETKRGLGYLV</sequence>
<comment type="function">
    <text evidence="5">May play the central regulatory role in sporulation. It may be an element of the effector pathway responsible for the activation of sporulation genes in response to nutritional stress. Spo0A may act in concert with spo0H (a sigma factor) to control the expression of some genes that are critical to the sporulation process.</text>
</comment>
<dbReference type="InterPro" id="IPR001867">
    <property type="entry name" value="OmpR/PhoB-type_DNA-bd"/>
</dbReference>
<dbReference type="PANTHER" id="PTHR48111">
    <property type="entry name" value="REGULATOR OF RPOS"/>
    <property type="match status" value="1"/>
</dbReference>
<dbReference type="Pfam" id="PF00486">
    <property type="entry name" value="Trans_reg_C"/>
    <property type="match status" value="1"/>
</dbReference>
<dbReference type="Pfam" id="PF00072">
    <property type="entry name" value="Response_reg"/>
    <property type="match status" value="1"/>
</dbReference>
<feature type="DNA-binding region" description="OmpR/PhoB-type" evidence="7">
    <location>
        <begin position="124"/>
        <end position="220"/>
    </location>
</feature>
<keyword evidence="11" id="KW-1185">Reference proteome</keyword>
<evidence type="ECO:0000256" key="1">
    <source>
        <dbReference type="ARBA" id="ARBA00018672"/>
    </source>
</evidence>
<evidence type="ECO:0000259" key="9">
    <source>
        <dbReference type="PROSITE" id="PS51755"/>
    </source>
</evidence>
<protein>
    <recommendedName>
        <fullName evidence="1">Stage 0 sporulation protein A homolog</fullName>
    </recommendedName>
</protein>
<feature type="domain" description="Response regulatory" evidence="8">
    <location>
        <begin position="2"/>
        <end position="115"/>
    </location>
</feature>
<organism evidence="10 11">
    <name type="scientific">Parablautia intestinalis</name>
    <dbReference type="NCBI Taxonomy" id="2320100"/>
    <lineage>
        <taxon>Bacteria</taxon>
        <taxon>Bacillati</taxon>
        <taxon>Bacillota</taxon>
        <taxon>Clostridia</taxon>
        <taxon>Lachnospirales</taxon>
        <taxon>Lachnospiraceae</taxon>
        <taxon>Parablautia</taxon>
    </lineage>
</organism>
<dbReference type="PROSITE" id="PS51755">
    <property type="entry name" value="OMPR_PHOB"/>
    <property type="match status" value="1"/>
</dbReference>
<feature type="domain" description="OmpR/PhoB-type" evidence="9">
    <location>
        <begin position="124"/>
        <end position="220"/>
    </location>
</feature>
<comment type="caution">
    <text evidence="10">The sequence shown here is derived from an EMBL/GenBank/DDBJ whole genome shotgun (WGS) entry which is preliminary data.</text>
</comment>
<dbReference type="CDD" id="cd00383">
    <property type="entry name" value="trans_reg_C"/>
    <property type="match status" value="1"/>
</dbReference>
<evidence type="ECO:0000256" key="6">
    <source>
        <dbReference type="PROSITE-ProRule" id="PRU00169"/>
    </source>
</evidence>
<keyword evidence="3 7" id="KW-0238">DNA-binding</keyword>
<dbReference type="GO" id="GO:0000976">
    <property type="term" value="F:transcription cis-regulatory region binding"/>
    <property type="evidence" value="ECO:0007669"/>
    <property type="project" value="TreeGrafter"/>
</dbReference>
<evidence type="ECO:0000313" key="10">
    <source>
        <dbReference type="EMBL" id="RKI91028.1"/>
    </source>
</evidence>
<dbReference type="GO" id="GO:0000156">
    <property type="term" value="F:phosphorelay response regulator activity"/>
    <property type="evidence" value="ECO:0007669"/>
    <property type="project" value="TreeGrafter"/>
</dbReference>
<name>A0A3A9AIB2_9FIRM</name>
<dbReference type="SUPFAM" id="SSF52172">
    <property type="entry name" value="CheY-like"/>
    <property type="match status" value="1"/>
</dbReference>
<dbReference type="Gene3D" id="3.40.50.2300">
    <property type="match status" value="1"/>
</dbReference>
<dbReference type="InterPro" id="IPR011006">
    <property type="entry name" value="CheY-like_superfamily"/>
</dbReference>
<keyword evidence="6" id="KW-0597">Phosphoprotein</keyword>
<dbReference type="GO" id="GO:0005829">
    <property type="term" value="C:cytosol"/>
    <property type="evidence" value="ECO:0007669"/>
    <property type="project" value="TreeGrafter"/>
</dbReference>
<gene>
    <name evidence="10" type="ORF">D7V94_10915</name>
</gene>
<dbReference type="RefSeq" id="WP_120469687.1">
    <property type="nucleotide sequence ID" value="NZ_RAYQ01000011.1"/>
</dbReference>
<evidence type="ECO:0000256" key="4">
    <source>
        <dbReference type="ARBA" id="ARBA00023163"/>
    </source>
</evidence>
<dbReference type="SMART" id="SM00862">
    <property type="entry name" value="Trans_reg_C"/>
    <property type="match status" value="1"/>
</dbReference>
<keyword evidence="2" id="KW-0805">Transcription regulation</keyword>
<dbReference type="Proteomes" id="UP000280696">
    <property type="component" value="Unassembled WGS sequence"/>
</dbReference>
<dbReference type="AlphaFoldDB" id="A0A3A9AIB2"/>
<proteinExistence type="predicted"/>
<dbReference type="PROSITE" id="PS50110">
    <property type="entry name" value="RESPONSE_REGULATORY"/>
    <property type="match status" value="1"/>
</dbReference>
<dbReference type="PANTHER" id="PTHR48111:SF43">
    <property type="entry name" value="STAGE 0 SPORULATION PROTEIN A HOMOLOG"/>
    <property type="match status" value="1"/>
</dbReference>
<accession>A0A3A9AIB2</accession>
<evidence type="ECO:0000259" key="8">
    <source>
        <dbReference type="PROSITE" id="PS50110"/>
    </source>
</evidence>
<dbReference type="SMART" id="SM00448">
    <property type="entry name" value="REC"/>
    <property type="match status" value="1"/>
</dbReference>
<dbReference type="GO" id="GO:0006355">
    <property type="term" value="P:regulation of DNA-templated transcription"/>
    <property type="evidence" value="ECO:0007669"/>
    <property type="project" value="InterPro"/>
</dbReference>
<evidence type="ECO:0000256" key="3">
    <source>
        <dbReference type="ARBA" id="ARBA00023125"/>
    </source>
</evidence>
<dbReference type="Gene3D" id="1.10.10.10">
    <property type="entry name" value="Winged helix-like DNA-binding domain superfamily/Winged helix DNA-binding domain"/>
    <property type="match status" value="1"/>
</dbReference>
<dbReference type="InterPro" id="IPR001789">
    <property type="entry name" value="Sig_transdc_resp-reg_receiver"/>
</dbReference>
<dbReference type="GO" id="GO:0032993">
    <property type="term" value="C:protein-DNA complex"/>
    <property type="evidence" value="ECO:0007669"/>
    <property type="project" value="TreeGrafter"/>
</dbReference>
<evidence type="ECO:0000256" key="7">
    <source>
        <dbReference type="PROSITE-ProRule" id="PRU01091"/>
    </source>
</evidence>
<dbReference type="EMBL" id="RAYQ01000011">
    <property type="protein sequence ID" value="RKI91028.1"/>
    <property type="molecule type" value="Genomic_DNA"/>
</dbReference>
<evidence type="ECO:0000256" key="5">
    <source>
        <dbReference type="ARBA" id="ARBA00024867"/>
    </source>
</evidence>
<dbReference type="InterPro" id="IPR039420">
    <property type="entry name" value="WalR-like"/>
</dbReference>
<keyword evidence="4" id="KW-0804">Transcription</keyword>
<feature type="modified residue" description="4-aspartylphosphate" evidence="6">
    <location>
        <position position="51"/>
    </location>
</feature>
<evidence type="ECO:0000313" key="11">
    <source>
        <dbReference type="Proteomes" id="UP000280696"/>
    </source>
</evidence>
<dbReference type="InterPro" id="IPR036388">
    <property type="entry name" value="WH-like_DNA-bd_sf"/>
</dbReference>
<dbReference type="OrthoDB" id="9790442at2"/>